<gene>
    <name evidence="2" type="ORF">K466DRAFT_597739</name>
</gene>
<feature type="compositionally biased region" description="Polar residues" evidence="1">
    <location>
        <begin position="21"/>
        <end position="47"/>
    </location>
</feature>
<feature type="compositionally biased region" description="Basic and acidic residues" evidence="1">
    <location>
        <begin position="146"/>
        <end position="157"/>
    </location>
</feature>
<name>A0A5C3PTK3_9APHY</name>
<evidence type="ECO:0000256" key="1">
    <source>
        <dbReference type="SAM" id="MobiDB-lite"/>
    </source>
</evidence>
<reference evidence="2 3" key="1">
    <citation type="journal article" date="2019" name="Nat. Ecol. Evol.">
        <title>Megaphylogeny resolves global patterns of mushroom evolution.</title>
        <authorList>
            <person name="Varga T."/>
            <person name="Krizsan K."/>
            <person name="Foldi C."/>
            <person name="Dima B."/>
            <person name="Sanchez-Garcia M."/>
            <person name="Sanchez-Ramirez S."/>
            <person name="Szollosi G.J."/>
            <person name="Szarkandi J.G."/>
            <person name="Papp V."/>
            <person name="Albert L."/>
            <person name="Andreopoulos W."/>
            <person name="Angelini C."/>
            <person name="Antonin V."/>
            <person name="Barry K.W."/>
            <person name="Bougher N.L."/>
            <person name="Buchanan P."/>
            <person name="Buyck B."/>
            <person name="Bense V."/>
            <person name="Catcheside P."/>
            <person name="Chovatia M."/>
            <person name="Cooper J."/>
            <person name="Damon W."/>
            <person name="Desjardin D."/>
            <person name="Finy P."/>
            <person name="Geml J."/>
            <person name="Haridas S."/>
            <person name="Hughes K."/>
            <person name="Justo A."/>
            <person name="Karasinski D."/>
            <person name="Kautmanova I."/>
            <person name="Kiss B."/>
            <person name="Kocsube S."/>
            <person name="Kotiranta H."/>
            <person name="LaButti K.M."/>
            <person name="Lechner B.E."/>
            <person name="Liimatainen K."/>
            <person name="Lipzen A."/>
            <person name="Lukacs Z."/>
            <person name="Mihaltcheva S."/>
            <person name="Morgado L.N."/>
            <person name="Niskanen T."/>
            <person name="Noordeloos M.E."/>
            <person name="Ohm R.A."/>
            <person name="Ortiz-Santana B."/>
            <person name="Ovrebo C."/>
            <person name="Racz N."/>
            <person name="Riley R."/>
            <person name="Savchenko A."/>
            <person name="Shiryaev A."/>
            <person name="Soop K."/>
            <person name="Spirin V."/>
            <person name="Szebenyi C."/>
            <person name="Tomsovsky M."/>
            <person name="Tulloss R.E."/>
            <person name="Uehling J."/>
            <person name="Grigoriev I.V."/>
            <person name="Vagvolgyi C."/>
            <person name="Papp T."/>
            <person name="Martin F.M."/>
            <person name="Miettinen O."/>
            <person name="Hibbett D.S."/>
            <person name="Nagy L.G."/>
        </authorList>
    </citation>
    <scope>NUCLEOTIDE SEQUENCE [LARGE SCALE GENOMIC DNA]</scope>
    <source>
        <strain evidence="2 3">HHB13444</strain>
    </source>
</reference>
<feature type="region of interest" description="Disordered" evidence="1">
    <location>
        <begin position="120"/>
        <end position="157"/>
    </location>
</feature>
<sequence>MGDADDADGEPDAAAAAGDLQPSNKETSPTLSGSDEATVIGTQSNALRDTEATEPQAVGHPSPSLSTSMDGQPISPMLQSVAVNSGQGDAASVSSNDSGPLWEAVGSLPRSTPALAQFDENEFASFEDGEVVDEEDEGPPPNQEANRTRNREDTQRLDEYVGTDRKEAVMDGFNLIR</sequence>
<feature type="compositionally biased region" description="Acidic residues" evidence="1">
    <location>
        <begin position="120"/>
        <end position="138"/>
    </location>
</feature>
<feature type="region of interest" description="Disordered" evidence="1">
    <location>
        <begin position="1"/>
        <end position="106"/>
    </location>
</feature>
<evidence type="ECO:0000313" key="2">
    <source>
        <dbReference type="EMBL" id="TFK89453.1"/>
    </source>
</evidence>
<protein>
    <submittedName>
        <fullName evidence="2">Uncharacterized protein</fullName>
    </submittedName>
</protein>
<dbReference type="AlphaFoldDB" id="A0A5C3PTK3"/>
<organism evidence="2 3">
    <name type="scientific">Polyporus arcularius HHB13444</name>
    <dbReference type="NCBI Taxonomy" id="1314778"/>
    <lineage>
        <taxon>Eukaryota</taxon>
        <taxon>Fungi</taxon>
        <taxon>Dikarya</taxon>
        <taxon>Basidiomycota</taxon>
        <taxon>Agaricomycotina</taxon>
        <taxon>Agaricomycetes</taxon>
        <taxon>Polyporales</taxon>
        <taxon>Polyporaceae</taxon>
        <taxon>Polyporus</taxon>
    </lineage>
</organism>
<accession>A0A5C3PTK3</accession>
<evidence type="ECO:0000313" key="3">
    <source>
        <dbReference type="Proteomes" id="UP000308197"/>
    </source>
</evidence>
<feature type="compositionally biased region" description="Acidic residues" evidence="1">
    <location>
        <begin position="1"/>
        <end position="11"/>
    </location>
</feature>
<dbReference type="EMBL" id="ML211075">
    <property type="protein sequence ID" value="TFK89453.1"/>
    <property type="molecule type" value="Genomic_DNA"/>
</dbReference>
<feature type="compositionally biased region" description="Polar residues" evidence="1">
    <location>
        <begin position="77"/>
        <end position="98"/>
    </location>
</feature>
<dbReference type="Proteomes" id="UP000308197">
    <property type="component" value="Unassembled WGS sequence"/>
</dbReference>
<dbReference type="InParanoid" id="A0A5C3PTK3"/>
<proteinExistence type="predicted"/>
<keyword evidence="3" id="KW-1185">Reference proteome</keyword>